<proteinExistence type="predicted"/>
<dbReference type="InterPro" id="IPR026960">
    <property type="entry name" value="RVT-Znf"/>
</dbReference>
<gene>
    <name evidence="2" type="ORF">Golax_022933</name>
</gene>
<feature type="non-terminal residue" evidence="2">
    <location>
        <position position="1"/>
    </location>
</feature>
<protein>
    <recommendedName>
        <fullName evidence="1">Reverse transcriptase zinc-binding domain-containing protein</fullName>
    </recommendedName>
</protein>
<dbReference type="Pfam" id="PF13966">
    <property type="entry name" value="zf-RVT"/>
    <property type="match status" value="1"/>
</dbReference>
<dbReference type="EMBL" id="JABEZV010441936">
    <property type="protein sequence ID" value="MBA0730045.1"/>
    <property type="molecule type" value="Genomic_DNA"/>
</dbReference>
<reference evidence="2 3" key="1">
    <citation type="journal article" date="2019" name="Genome Biol. Evol.">
        <title>Insights into the evolution of the New World diploid cottons (Gossypium, subgenus Houzingenia) based on genome sequencing.</title>
        <authorList>
            <person name="Grover C.E."/>
            <person name="Arick M.A. 2nd"/>
            <person name="Thrash A."/>
            <person name="Conover J.L."/>
            <person name="Sanders W.S."/>
            <person name="Peterson D.G."/>
            <person name="Frelichowski J.E."/>
            <person name="Scheffler J.A."/>
            <person name="Scheffler B.E."/>
            <person name="Wendel J.F."/>
        </authorList>
    </citation>
    <scope>NUCLEOTIDE SEQUENCE [LARGE SCALE GENOMIC DNA]</scope>
    <source>
        <strain evidence="2">4</strain>
        <tissue evidence="2">Leaf</tissue>
    </source>
</reference>
<accession>A0A7J9B131</accession>
<evidence type="ECO:0000313" key="3">
    <source>
        <dbReference type="Proteomes" id="UP000593574"/>
    </source>
</evidence>
<evidence type="ECO:0000313" key="2">
    <source>
        <dbReference type="EMBL" id="MBA0730045.1"/>
    </source>
</evidence>
<comment type="caution">
    <text evidence="2">The sequence shown here is derived from an EMBL/GenBank/DDBJ whole genome shotgun (WGS) entry which is preliminary data.</text>
</comment>
<feature type="domain" description="Reverse transcriptase zinc-binding" evidence="1">
    <location>
        <begin position="137"/>
        <end position="203"/>
    </location>
</feature>
<sequence>PDKPNAELDQGKKSIKLVDSRIRTSVEGFRIGCGLAYVADISKERPVISSCELPLPDMPRLNFVIYGYPELPDKWSSELPFNGSLELPKYGSYELPSDTVVWQAEPSRVYTVRSGCRILQEIDGADTNDVANRYTLVYKKMWKLNLPEKVKITVWHIFNNLITNMYNLYNRRLAGSATCPKCLRGVENLEHGFRDCPFVVNVWNLLDIKWEDERGDLSFQAWI</sequence>
<name>A0A7J9B131_9ROSI</name>
<keyword evidence="3" id="KW-1185">Reference proteome</keyword>
<dbReference type="AlphaFoldDB" id="A0A7J9B131"/>
<organism evidence="2 3">
    <name type="scientific">Gossypium laxum</name>
    <dbReference type="NCBI Taxonomy" id="34288"/>
    <lineage>
        <taxon>Eukaryota</taxon>
        <taxon>Viridiplantae</taxon>
        <taxon>Streptophyta</taxon>
        <taxon>Embryophyta</taxon>
        <taxon>Tracheophyta</taxon>
        <taxon>Spermatophyta</taxon>
        <taxon>Magnoliopsida</taxon>
        <taxon>eudicotyledons</taxon>
        <taxon>Gunneridae</taxon>
        <taxon>Pentapetalae</taxon>
        <taxon>rosids</taxon>
        <taxon>malvids</taxon>
        <taxon>Malvales</taxon>
        <taxon>Malvaceae</taxon>
        <taxon>Malvoideae</taxon>
        <taxon>Gossypium</taxon>
    </lineage>
</organism>
<evidence type="ECO:0000259" key="1">
    <source>
        <dbReference type="Pfam" id="PF13966"/>
    </source>
</evidence>
<dbReference type="Proteomes" id="UP000593574">
    <property type="component" value="Unassembled WGS sequence"/>
</dbReference>